<keyword evidence="5 15" id="KW-0349">Heme</keyword>
<dbReference type="PROSITE" id="PS00086">
    <property type="entry name" value="CYTOCHROME_P450"/>
    <property type="match status" value="1"/>
</dbReference>
<organism evidence="17 18">
    <name type="scientific">Crypturellus undulatus</name>
    <dbReference type="NCBI Taxonomy" id="48396"/>
    <lineage>
        <taxon>Eukaryota</taxon>
        <taxon>Metazoa</taxon>
        <taxon>Chordata</taxon>
        <taxon>Craniata</taxon>
        <taxon>Vertebrata</taxon>
        <taxon>Euteleostomi</taxon>
        <taxon>Archelosauria</taxon>
        <taxon>Archosauria</taxon>
        <taxon>Dinosauria</taxon>
        <taxon>Saurischia</taxon>
        <taxon>Theropoda</taxon>
        <taxon>Coelurosauria</taxon>
        <taxon>Aves</taxon>
        <taxon>Palaeognathae</taxon>
        <taxon>Tinamiformes</taxon>
        <taxon>Tinamidae</taxon>
        <taxon>Crypturellus</taxon>
    </lineage>
</organism>
<dbReference type="GO" id="GO:0006700">
    <property type="term" value="P:C21-steroid hormone biosynthetic process"/>
    <property type="evidence" value="ECO:0007669"/>
    <property type="project" value="TreeGrafter"/>
</dbReference>
<dbReference type="InterPro" id="IPR001128">
    <property type="entry name" value="Cyt_P450"/>
</dbReference>
<evidence type="ECO:0000256" key="1">
    <source>
        <dbReference type="ARBA" id="ARBA00001971"/>
    </source>
</evidence>
<evidence type="ECO:0000256" key="7">
    <source>
        <dbReference type="ARBA" id="ARBA00022946"/>
    </source>
</evidence>
<proteinExistence type="inferred from homology"/>
<evidence type="ECO:0000256" key="15">
    <source>
        <dbReference type="PIRSR" id="PIRSR602401-1"/>
    </source>
</evidence>
<accession>A0A7K4L8V9</accession>
<dbReference type="EC" id="1.14.15.4" evidence="4"/>
<dbReference type="GO" id="GO:0034650">
    <property type="term" value="P:cortisol metabolic process"/>
    <property type="evidence" value="ECO:0007669"/>
    <property type="project" value="TreeGrafter"/>
</dbReference>
<dbReference type="GO" id="GO:0005743">
    <property type="term" value="C:mitochondrial inner membrane"/>
    <property type="evidence" value="ECO:0007669"/>
    <property type="project" value="TreeGrafter"/>
</dbReference>
<keyword evidence="7" id="KW-0809">Transit peptide</keyword>
<feature type="non-terminal residue" evidence="17">
    <location>
        <position position="55"/>
    </location>
</feature>
<sequence length="55" mass="6142">PQTLCQVSLYAMGRSGAVFPAPERYEPARWLRGAARRFQALAFGFGARQCVGRRL</sequence>
<dbReference type="PRINTS" id="PR00463">
    <property type="entry name" value="EP450I"/>
</dbReference>
<evidence type="ECO:0000256" key="9">
    <source>
        <dbReference type="ARBA" id="ARBA00023004"/>
    </source>
</evidence>
<comment type="similarity">
    <text evidence="3 16">Belongs to the cytochrome P450 family.</text>
</comment>
<keyword evidence="6 15" id="KW-0479">Metal-binding</keyword>
<keyword evidence="11" id="KW-0496">Mitochondrion</keyword>
<evidence type="ECO:0000256" key="2">
    <source>
        <dbReference type="ARBA" id="ARBA00004325"/>
    </source>
</evidence>
<dbReference type="EMBL" id="VWPW01006831">
    <property type="protein sequence ID" value="NWJ01185.1"/>
    <property type="molecule type" value="Genomic_DNA"/>
</dbReference>
<dbReference type="Pfam" id="PF00067">
    <property type="entry name" value="p450"/>
    <property type="match status" value="1"/>
</dbReference>
<keyword evidence="12" id="KW-0472">Membrane</keyword>
<evidence type="ECO:0000256" key="13">
    <source>
        <dbReference type="ARBA" id="ARBA00023250"/>
    </source>
</evidence>
<keyword evidence="10 16" id="KW-0503">Monooxygenase</keyword>
<dbReference type="GO" id="GO:0008203">
    <property type="term" value="P:cholesterol metabolic process"/>
    <property type="evidence" value="ECO:0007669"/>
    <property type="project" value="TreeGrafter"/>
</dbReference>
<keyword evidence="8 16" id="KW-0560">Oxidoreductase</keyword>
<evidence type="ECO:0000256" key="16">
    <source>
        <dbReference type="RuleBase" id="RU000461"/>
    </source>
</evidence>
<evidence type="ECO:0000313" key="17">
    <source>
        <dbReference type="EMBL" id="NWJ01185.1"/>
    </source>
</evidence>
<keyword evidence="9 15" id="KW-0408">Iron</keyword>
<comment type="cofactor">
    <cofactor evidence="1 15">
        <name>heme</name>
        <dbReference type="ChEBI" id="CHEBI:30413"/>
    </cofactor>
</comment>
<dbReference type="GO" id="GO:0020037">
    <property type="term" value="F:heme binding"/>
    <property type="evidence" value="ECO:0007669"/>
    <property type="project" value="InterPro"/>
</dbReference>
<keyword evidence="13" id="KW-0755">Steroidogenesis</keyword>
<evidence type="ECO:0000256" key="10">
    <source>
        <dbReference type="ARBA" id="ARBA00023033"/>
    </source>
</evidence>
<evidence type="ECO:0000256" key="14">
    <source>
        <dbReference type="ARBA" id="ARBA00042800"/>
    </source>
</evidence>
<comment type="subcellular location">
    <subcellularLocation>
        <location evidence="2">Mitochondrion membrane</location>
    </subcellularLocation>
</comment>
<evidence type="ECO:0000256" key="8">
    <source>
        <dbReference type="ARBA" id="ARBA00023002"/>
    </source>
</evidence>
<dbReference type="InterPro" id="IPR036396">
    <property type="entry name" value="Cyt_P450_sf"/>
</dbReference>
<evidence type="ECO:0000256" key="5">
    <source>
        <dbReference type="ARBA" id="ARBA00022617"/>
    </source>
</evidence>
<evidence type="ECO:0000256" key="6">
    <source>
        <dbReference type="ARBA" id="ARBA00022723"/>
    </source>
</evidence>
<dbReference type="InterPro" id="IPR017972">
    <property type="entry name" value="Cyt_P450_CS"/>
</dbReference>
<comment type="caution">
    <text evidence="17">The sequence shown here is derived from an EMBL/GenBank/DDBJ whole genome shotgun (WGS) entry which is preliminary data.</text>
</comment>
<dbReference type="AlphaFoldDB" id="A0A7K4L8V9"/>
<evidence type="ECO:0000256" key="3">
    <source>
        <dbReference type="ARBA" id="ARBA00010617"/>
    </source>
</evidence>
<protein>
    <recommendedName>
        <fullName evidence="4">steroid 11beta-monooxygenase</fullName>
        <ecNumber evidence="4">1.14.15.4</ecNumber>
    </recommendedName>
    <alternativeName>
        <fullName evidence="14">Cytochrome P450C11</fullName>
    </alternativeName>
</protein>
<dbReference type="InterPro" id="IPR050479">
    <property type="entry name" value="CYP11_CYP27_families"/>
</dbReference>
<evidence type="ECO:0000313" key="18">
    <source>
        <dbReference type="Proteomes" id="UP000534426"/>
    </source>
</evidence>
<dbReference type="PANTHER" id="PTHR24279:SF1">
    <property type="entry name" value="CYTOCHROME P450 11B2, MITOCHONDRIAL"/>
    <property type="match status" value="1"/>
</dbReference>
<dbReference type="PANTHER" id="PTHR24279">
    <property type="entry name" value="CYTOCHROME P450"/>
    <property type="match status" value="1"/>
</dbReference>
<dbReference type="SUPFAM" id="SSF48264">
    <property type="entry name" value="Cytochrome P450"/>
    <property type="match status" value="1"/>
</dbReference>
<dbReference type="GO" id="GO:0071375">
    <property type="term" value="P:cellular response to peptide hormone stimulus"/>
    <property type="evidence" value="ECO:0007669"/>
    <property type="project" value="TreeGrafter"/>
</dbReference>
<dbReference type="GO" id="GO:0005506">
    <property type="term" value="F:iron ion binding"/>
    <property type="evidence" value="ECO:0007669"/>
    <property type="project" value="InterPro"/>
</dbReference>
<keyword evidence="18" id="KW-1185">Reference proteome</keyword>
<dbReference type="GO" id="GO:0006704">
    <property type="term" value="P:glucocorticoid biosynthetic process"/>
    <property type="evidence" value="ECO:0007669"/>
    <property type="project" value="TreeGrafter"/>
</dbReference>
<feature type="binding site" description="axial binding residue" evidence="15">
    <location>
        <position position="50"/>
    </location>
    <ligand>
        <name>heme</name>
        <dbReference type="ChEBI" id="CHEBI:30413"/>
    </ligand>
    <ligandPart>
        <name>Fe</name>
        <dbReference type="ChEBI" id="CHEBI:18248"/>
    </ligandPart>
</feature>
<dbReference type="GO" id="GO:0004507">
    <property type="term" value="F:steroid 11-beta-monooxygenase activity"/>
    <property type="evidence" value="ECO:0007669"/>
    <property type="project" value="UniProtKB-EC"/>
</dbReference>
<feature type="non-terminal residue" evidence="17">
    <location>
        <position position="1"/>
    </location>
</feature>
<reference evidence="17 18" key="1">
    <citation type="submission" date="2019-09" db="EMBL/GenBank/DDBJ databases">
        <title>Bird 10,000 Genomes (B10K) Project - Family phase.</title>
        <authorList>
            <person name="Zhang G."/>
        </authorList>
    </citation>
    <scope>NUCLEOTIDE SEQUENCE [LARGE SCALE GENOMIC DNA]</scope>
    <source>
        <strain evidence="17">B10K-MSB-37135</strain>
        <tissue evidence="17">Heart</tissue>
    </source>
</reference>
<dbReference type="Proteomes" id="UP000534426">
    <property type="component" value="Unassembled WGS sequence"/>
</dbReference>
<evidence type="ECO:0000256" key="11">
    <source>
        <dbReference type="ARBA" id="ARBA00023128"/>
    </source>
</evidence>
<evidence type="ECO:0000256" key="12">
    <source>
        <dbReference type="ARBA" id="ARBA00023136"/>
    </source>
</evidence>
<dbReference type="Gene3D" id="1.10.630.10">
    <property type="entry name" value="Cytochrome P450"/>
    <property type="match status" value="1"/>
</dbReference>
<dbReference type="InterPro" id="IPR002401">
    <property type="entry name" value="Cyt_P450_E_grp-I"/>
</dbReference>
<evidence type="ECO:0000256" key="4">
    <source>
        <dbReference type="ARBA" id="ARBA00012767"/>
    </source>
</evidence>
<name>A0A7K4L8V9_9AVES</name>
<gene>
    <name evidence="17" type="primary">Cyp11a1_0</name>
    <name evidence="17" type="ORF">CRYUND_R12871</name>
</gene>